<sequence>MAPTSTIDSNLGQSSQSTKPVQPASSLRTLLLSPPSLSSHPERLDSVLAAHDRSATDIQMLDRLALSLVSLPDSLYDTILLLLDADGTRRESKNLLTKDVLDRMVKALKPGGNIQSQDGSFAVDDESERRAAILAGLLVDGTTVEKPSDHITASVPLRVGKRNDAKASTNAAGTGAVTLNINGKRKNGPTATGRPADVGYVGSDDDLETPSAGHGDSDDELIDEDTLLDEDDIKLNVVQPPSCRPKPGKRRRACKDCTCGLAQKLDAEDSAKRANADENLAKLKADDLAEVDFTVQGKVGSCGNCALGDAFRCDGCPYVGLPAFKPGEEVRLLDDEIQL</sequence>
<reference evidence="14" key="1">
    <citation type="journal article" date="2023" name="Genome Biol. Evol.">
        <title>First Whole Genome Sequence and Flow Cytometry Genome Size Data for the Lichen-Forming Fungus Ramalina farinacea (Ascomycota).</title>
        <authorList>
            <person name="Llewellyn T."/>
            <person name="Mian S."/>
            <person name="Hill R."/>
            <person name="Leitch I.J."/>
            <person name="Gaya E."/>
        </authorList>
    </citation>
    <scope>NUCLEOTIDE SEQUENCE</scope>
    <source>
        <strain evidence="14">LIQ254RAFAR</strain>
    </source>
</reference>
<evidence type="ECO:0000259" key="12">
    <source>
        <dbReference type="Pfam" id="PF05093"/>
    </source>
</evidence>
<feature type="binding site" evidence="10">
    <location>
        <position position="254"/>
    </location>
    <ligand>
        <name>[2Fe-2S] cluster</name>
        <dbReference type="ChEBI" id="CHEBI:190135"/>
    </ligand>
</feature>
<dbReference type="PANTHER" id="PTHR13273">
    <property type="entry name" value="ANAMORSIN"/>
    <property type="match status" value="1"/>
</dbReference>
<dbReference type="Pfam" id="PF16803">
    <property type="entry name" value="DRE2_N"/>
    <property type="match status" value="1"/>
</dbReference>
<dbReference type="GO" id="GO:0009055">
    <property type="term" value="F:electron transfer activity"/>
    <property type="evidence" value="ECO:0007669"/>
    <property type="project" value="UniProtKB-UniRule"/>
</dbReference>
<evidence type="ECO:0000256" key="5">
    <source>
        <dbReference type="ARBA" id="ARBA00022714"/>
    </source>
</evidence>
<feature type="region of interest" description="Fe-S binding site A" evidence="10">
    <location>
        <begin position="243"/>
        <end position="259"/>
    </location>
</feature>
<comment type="cofactor">
    <cofactor evidence="10">
        <name>[2Fe-2S] cluster</name>
        <dbReference type="ChEBI" id="CHEBI:190135"/>
    </cofactor>
</comment>
<dbReference type="EMBL" id="JAPUFD010000005">
    <property type="protein sequence ID" value="MDI1487286.1"/>
    <property type="molecule type" value="Genomic_DNA"/>
</dbReference>
<feature type="domain" description="Anamorsin C-terminal" evidence="12">
    <location>
        <begin position="237"/>
        <end position="332"/>
    </location>
</feature>
<evidence type="ECO:0000256" key="6">
    <source>
        <dbReference type="ARBA" id="ARBA00022723"/>
    </source>
</evidence>
<protein>
    <submittedName>
        <fullName evidence="14">Electron carrier</fullName>
    </submittedName>
</protein>
<evidence type="ECO:0000256" key="9">
    <source>
        <dbReference type="ARBA" id="ARBA00023128"/>
    </source>
</evidence>
<comment type="caution">
    <text evidence="14">The sequence shown here is derived from an EMBL/GenBank/DDBJ whole genome shotgun (WGS) entry which is preliminary data.</text>
</comment>
<dbReference type="InterPro" id="IPR007785">
    <property type="entry name" value="Anamorsin"/>
</dbReference>
<dbReference type="HAMAP" id="MF_03115">
    <property type="entry name" value="Anamorsin"/>
    <property type="match status" value="1"/>
</dbReference>
<comment type="domain">
    <text evidence="10">The N-terminal domain has structural similarity with S-adenosyl-L-methionine-dependent methyltransferases, but does not bind S-adenosyl-L-methionine. It is required for correct assembly of the 2 Fe-S clusters.</text>
</comment>
<accession>A0AA43QLR3</accession>
<feature type="binding site" evidence="10">
    <location>
        <position position="259"/>
    </location>
    <ligand>
        <name>[2Fe-2S] cluster</name>
        <dbReference type="ChEBI" id="CHEBI:190135"/>
    </ligand>
</feature>
<evidence type="ECO:0000256" key="11">
    <source>
        <dbReference type="SAM" id="MobiDB-lite"/>
    </source>
</evidence>
<feature type="region of interest" description="Disordered" evidence="11">
    <location>
        <begin position="1"/>
        <end position="26"/>
    </location>
</feature>
<dbReference type="PANTHER" id="PTHR13273:SF14">
    <property type="entry name" value="ANAMORSIN"/>
    <property type="match status" value="1"/>
</dbReference>
<feature type="region of interest" description="Disordered" evidence="11">
    <location>
        <begin position="180"/>
        <end position="220"/>
    </location>
</feature>
<keyword evidence="7 10" id="KW-0408">Iron</keyword>
<evidence type="ECO:0000313" key="15">
    <source>
        <dbReference type="Proteomes" id="UP001161017"/>
    </source>
</evidence>
<evidence type="ECO:0000256" key="7">
    <source>
        <dbReference type="ARBA" id="ARBA00023004"/>
    </source>
</evidence>
<proteinExistence type="inferred from homology"/>
<evidence type="ECO:0000256" key="1">
    <source>
        <dbReference type="ARBA" id="ARBA00001966"/>
    </source>
</evidence>
<dbReference type="GO" id="GO:0046872">
    <property type="term" value="F:metal ion binding"/>
    <property type="evidence" value="ECO:0007669"/>
    <property type="project" value="UniProtKB-KW"/>
</dbReference>
<name>A0AA43QLR3_9LECA</name>
<feature type="binding site" evidence="10">
    <location>
        <position position="313"/>
    </location>
    <ligand>
        <name>[4Fe-4S] cluster</name>
        <dbReference type="ChEBI" id="CHEBI:49883"/>
    </ligand>
</feature>
<dbReference type="GO" id="GO:0051537">
    <property type="term" value="F:2 iron, 2 sulfur cluster binding"/>
    <property type="evidence" value="ECO:0007669"/>
    <property type="project" value="UniProtKB-UniRule"/>
</dbReference>
<comment type="cofactor">
    <cofactor evidence="1 10">
        <name>[4Fe-4S] cluster</name>
        <dbReference type="ChEBI" id="CHEBI:49883"/>
    </cofactor>
</comment>
<dbReference type="GO" id="GO:0005758">
    <property type="term" value="C:mitochondrial intermembrane space"/>
    <property type="evidence" value="ECO:0007669"/>
    <property type="project" value="UniProtKB-SubCell"/>
</dbReference>
<dbReference type="InterPro" id="IPR031838">
    <property type="entry name" value="Dre2_N"/>
</dbReference>
<feature type="binding site" evidence="10">
    <location>
        <position position="243"/>
    </location>
    <ligand>
        <name>[2Fe-2S] cluster</name>
        <dbReference type="ChEBI" id="CHEBI:190135"/>
    </ligand>
</feature>
<dbReference type="InterPro" id="IPR046408">
    <property type="entry name" value="CIAPIN1"/>
</dbReference>
<dbReference type="Pfam" id="PF05093">
    <property type="entry name" value="CIAPIN1"/>
    <property type="match status" value="1"/>
</dbReference>
<feature type="binding site" evidence="10">
    <location>
        <position position="302"/>
    </location>
    <ligand>
        <name>[4Fe-4S] cluster</name>
        <dbReference type="ChEBI" id="CHEBI:49883"/>
    </ligand>
</feature>
<feature type="domain" description="Fe-S cluster assembly protein Dre2 N-terminal" evidence="13">
    <location>
        <begin position="28"/>
        <end position="158"/>
    </location>
</feature>
<keyword evidence="6 10" id="KW-0479">Metal-binding</keyword>
<feature type="compositionally biased region" description="Polar residues" evidence="11">
    <location>
        <begin position="1"/>
        <end position="20"/>
    </location>
</feature>
<keyword evidence="5 10" id="KW-0001">2Fe-2S</keyword>
<evidence type="ECO:0000256" key="2">
    <source>
        <dbReference type="ARBA" id="ARBA00008169"/>
    </source>
</evidence>
<evidence type="ECO:0000256" key="3">
    <source>
        <dbReference type="ARBA" id="ARBA00022485"/>
    </source>
</evidence>
<keyword evidence="4 10" id="KW-0963">Cytoplasm</keyword>
<evidence type="ECO:0000259" key="13">
    <source>
        <dbReference type="Pfam" id="PF16803"/>
    </source>
</evidence>
<evidence type="ECO:0000256" key="4">
    <source>
        <dbReference type="ARBA" id="ARBA00022490"/>
    </source>
</evidence>
<keyword evidence="3 10" id="KW-0004">4Fe-4S</keyword>
<feature type="binding site" evidence="10">
    <location>
        <position position="257"/>
    </location>
    <ligand>
        <name>[2Fe-2S] cluster</name>
        <dbReference type="ChEBI" id="CHEBI:190135"/>
    </ligand>
</feature>
<feature type="short sequence motif" description="Cx2C motif 1" evidence="10">
    <location>
        <begin position="302"/>
        <end position="305"/>
    </location>
</feature>
<dbReference type="GO" id="GO:0016226">
    <property type="term" value="P:iron-sulfur cluster assembly"/>
    <property type="evidence" value="ECO:0007669"/>
    <property type="project" value="UniProtKB-UniRule"/>
</dbReference>
<feature type="short sequence motif" description="Cx2C motif 2" evidence="10">
    <location>
        <begin position="313"/>
        <end position="316"/>
    </location>
</feature>
<dbReference type="GO" id="GO:0051539">
    <property type="term" value="F:4 iron, 4 sulfur cluster binding"/>
    <property type="evidence" value="ECO:0007669"/>
    <property type="project" value="UniProtKB-KW"/>
</dbReference>
<feature type="binding site" evidence="10">
    <location>
        <position position="316"/>
    </location>
    <ligand>
        <name>[4Fe-4S] cluster</name>
        <dbReference type="ChEBI" id="CHEBI:49883"/>
    </ligand>
</feature>
<dbReference type="AlphaFoldDB" id="A0AA43QLR3"/>
<dbReference type="Proteomes" id="UP001161017">
    <property type="component" value="Unassembled WGS sequence"/>
</dbReference>
<dbReference type="Gene3D" id="3.40.50.11000">
    <property type="entry name" value="Fe-S cluster assembly protein Dre2, N-terminal domain"/>
    <property type="match status" value="1"/>
</dbReference>
<feature type="binding site" evidence="10">
    <location>
        <position position="305"/>
    </location>
    <ligand>
        <name>[4Fe-4S] cluster</name>
        <dbReference type="ChEBI" id="CHEBI:49883"/>
    </ligand>
</feature>
<evidence type="ECO:0000256" key="8">
    <source>
        <dbReference type="ARBA" id="ARBA00023014"/>
    </source>
</evidence>
<keyword evidence="9 10" id="KW-0496">Mitochondrion</keyword>
<keyword evidence="8 10" id="KW-0411">Iron-sulfur</keyword>
<comment type="caution">
    <text evidence="10">Lacks conserved residue(s) required for the propagation of feature annotation.</text>
</comment>
<keyword evidence="15" id="KW-1185">Reference proteome</keyword>
<organism evidence="14 15">
    <name type="scientific">Ramalina farinacea</name>
    <dbReference type="NCBI Taxonomy" id="258253"/>
    <lineage>
        <taxon>Eukaryota</taxon>
        <taxon>Fungi</taxon>
        <taxon>Dikarya</taxon>
        <taxon>Ascomycota</taxon>
        <taxon>Pezizomycotina</taxon>
        <taxon>Lecanoromycetes</taxon>
        <taxon>OSLEUM clade</taxon>
        <taxon>Lecanoromycetidae</taxon>
        <taxon>Lecanorales</taxon>
        <taxon>Lecanorineae</taxon>
        <taxon>Ramalinaceae</taxon>
        <taxon>Ramalina</taxon>
    </lineage>
</organism>
<feature type="region of interest" description="Fe-S binding site B" evidence="10">
    <location>
        <begin position="302"/>
        <end position="316"/>
    </location>
</feature>
<gene>
    <name evidence="14" type="primary">DRE2</name>
    <name evidence="14" type="ORF">OHK93_006555</name>
</gene>
<evidence type="ECO:0000313" key="14">
    <source>
        <dbReference type="EMBL" id="MDI1487286.1"/>
    </source>
</evidence>
<comment type="subcellular location">
    <subcellularLocation>
        <location evidence="10">Cytoplasm</location>
    </subcellularLocation>
    <subcellularLocation>
        <location evidence="10">Mitochondrion intermembrane space</location>
    </subcellularLocation>
</comment>
<comment type="domain">
    <text evidence="10">The twin Cx2C motifs are involved in the recognition by the mitochondrial MIA40-ERV1 disulfide relay system. The formation of 2 disulfide bonds in the Cx2C motifs through dithiol/disulfide exchange reactions effectively traps the protein in the mitochondrial intermembrane space.</text>
</comment>
<comment type="similarity">
    <text evidence="2 10">Belongs to the anamorsin family.</text>
</comment>
<comment type="domain">
    <text evidence="10">The C-terminal domain binds 2 Fe-S clusters but is otherwise mostly in an intrinsically disordered conformation.</text>
</comment>
<evidence type="ECO:0000256" key="10">
    <source>
        <dbReference type="HAMAP-Rule" id="MF_03115"/>
    </source>
</evidence>